<gene>
    <name evidence="2" type="ORF">PL2TA16_00846</name>
</gene>
<accession>V4HNH1</accession>
<name>V4HNH1_PSEL2</name>
<dbReference type="RefSeq" id="WP_023401197.1">
    <property type="nucleotide sequence ID" value="NZ_AUSV01000117.1"/>
</dbReference>
<organism evidence="2 3">
    <name type="scientific">Pseudoalteromonas luteoviolacea (strain 2ta16)</name>
    <dbReference type="NCBI Taxonomy" id="1353533"/>
    <lineage>
        <taxon>Bacteria</taxon>
        <taxon>Pseudomonadati</taxon>
        <taxon>Pseudomonadota</taxon>
        <taxon>Gammaproteobacteria</taxon>
        <taxon>Alteromonadales</taxon>
        <taxon>Pseudoalteromonadaceae</taxon>
        <taxon>Pseudoalteromonas</taxon>
    </lineage>
</organism>
<proteinExistence type="predicted"/>
<dbReference type="PATRIC" id="fig|1353533.3.peg.4353"/>
<evidence type="ECO:0000256" key="1">
    <source>
        <dbReference type="SAM" id="Phobius"/>
    </source>
</evidence>
<dbReference type="AlphaFoldDB" id="V4HNH1"/>
<dbReference type="Proteomes" id="UP000017820">
    <property type="component" value="Unassembled WGS sequence"/>
</dbReference>
<sequence>MESEFQEHPQVQVSKHGFSTVLSQCQAMAEFSFHKGIKVPESIMVKLEQMHAQDESKIEAKVLTQVHNRLTDLVAPAKPETIWLMSEETKKGSWLLFLGRVPLIRKMMLVAIISLVALIALSLSSYINNENMVASMFDMEGTRLLYVQAILLASAAIGASFAALFKANSYVTAGVYDPKFESSYWVRFVVGLIAGIILTQLIPVNLDAVANAASSETGGAPVSHAALRITMALVGGFSANLVYKILDRIVETVQSFISPTVPDDPQVLKQNLENQFRKQELEQLTLWSQGIVAIQSRLALEPNMPNSKVQQLLADYLNEIMNAHEER</sequence>
<dbReference type="GeneID" id="29919963"/>
<feature type="transmembrane region" description="Helical" evidence="1">
    <location>
        <begin position="185"/>
        <end position="206"/>
    </location>
</feature>
<keyword evidence="1" id="KW-1133">Transmembrane helix</keyword>
<evidence type="ECO:0000313" key="2">
    <source>
        <dbReference type="EMBL" id="ESP91298.1"/>
    </source>
</evidence>
<protein>
    <submittedName>
        <fullName evidence="2">Uncharacterized protein</fullName>
    </submittedName>
</protein>
<keyword evidence="1" id="KW-0472">Membrane</keyword>
<keyword evidence="1" id="KW-0812">Transmembrane</keyword>
<dbReference type="EMBL" id="AUSV01000117">
    <property type="protein sequence ID" value="ESP91298.1"/>
    <property type="molecule type" value="Genomic_DNA"/>
</dbReference>
<reference evidence="2 3" key="1">
    <citation type="submission" date="2013-07" db="EMBL/GenBank/DDBJ databases">
        <title>Draft genome sequence of Pseudoalteromonas luteoviolacea 2ta16.</title>
        <authorList>
            <person name="Allen E.E."/>
            <person name="Azam F."/>
            <person name="Podell S."/>
        </authorList>
    </citation>
    <scope>NUCLEOTIDE SEQUENCE [LARGE SCALE GENOMIC DNA]</scope>
    <source>
        <strain evidence="2 3">2ta16</strain>
    </source>
</reference>
<evidence type="ECO:0000313" key="3">
    <source>
        <dbReference type="Proteomes" id="UP000017820"/>
    </source>
</evidence>
<feature type="transmembrane region" description="Helical" evidence="1">
    <location>
        <begin position="107"/>
        <end position="126"/>
    </location>
</feature>
<comment type="caution">
    <text evidence="2">The sequence shown here is derived from an EMBL/GenBank/DDBJ whole genome shotgun (WGS) entry which is preliminary data.</text>
</comment>
<feature type="transmembrane region" description="Helical" evidence="1">
    <location>
        <begin position="146"/>
        <end position="165"/>
    </location>
</feature>